<evidence type="ECO:0000313" key="1">
    <source>
        <dbReference type="EMBL" id="KAI5682642.1"/>
    </source>
</evidence>
<name>A0ACC0CCF7_CATRO</name>
<organism evidence="1 2">
    <name type="scientific">Catharanthus roseus</name>
    <name type="common">Madagascar periwinkle</name>
    <name type="synonym">Vinca rosea</name>
    <dbReference type="NCBI Taxonomy" id="4058"/>
    <lineage>
        <taxon>Eukaryota</taxon>
        <taxon>Viridiplantae</taxon>
        <taxon>Streptophyta</taxon>
        <taxon>Embryophyta</taxon>
        <taxon>Tracheophyta</taxon>
        <taxon>Spermatophyta</taxon>
        <taxon>Magnoliopsida</taxon>
        <taxon>eudicotyledons</taxon>
        <taxon>Gunneridae</taxon>
        <taxon>Pentapetalae</taxon>
        <taxon>asterids</taxon>
        <taxon>lamiids</taxon>
        <taxon>Gentianales</taxon>
        <taxon>Apocynaceae</taxon>
        <taxon>Rauvolfioideae</taxon>
        <taxon>Vinceae</taxon>
        <taxon>Catharanthinae</taxon>
        <taxon>Catharanthus</taxon>
    </lineage>
</organism>
<evidence type="ECO:0000313" key="2">
    <source>
        <dbReference type="Proteomes" id="UP001060085"/>
    </source>
</evidence>
<dbReference type="Proteomes" id="UP001060085">
    <property type="component" value="Linkage Group LG01"/>
</dbReference>
<sequence>MLIFEYKLKIFGSSHMSSPVICRRLVSAGSVALQLRHCNRSGPPFSRSSRDCGTPPGHSSRGGWRGRSRPSSGRGTARQQHEAQCAQPSTHGPADSLPADSMAQRLNPSDRTSVYVLPSQDRATGPIADPSNLASFLDQNISTAPYPVAPNPITFIPAAPPSPSQSTEILGTRKSTRIKKVPTRLQDFDCNAI</sequence>
<protein>
    <submittedName>
        <fullName evidence="1">Uncharacterized protein</fullName>
    </submittedName>
</protein>
<keyword evidence="2" id="KW-1185">Reference proteome</keyword>
<gene>
    <name evidence="1" type="ORF">M9H77_03870</name>
</gene>
<dbReference type="EMBL" id="CM044701">
    <property type="protein sequence ID" value="KAI5682642.1"/>
    <property type="molecule type" value="Genomic_DNA"/>
</dbReference>
<reference evidence="2" key="1">
    <citation type="journal article" date="2023" name="Nat. Plants">
        <title>Single-cell RNA sequencing provides a high-resolution roadmap for understanding the multicellular compartmentation of specialized metabolism.</title>
        <authorList>
            <person name="Sun S."/>
            <person name="Shen X."/>
            <person name="Li Y."/>
            <person name="Li Y."/>
            <person name="Wang S."/>
            <person name="Li R."/>
            <person name="Zhang H."/>
            <person name="Shen G."/>
            <person name="Guo B."/>
            <person name="Wei J."/>
            <person name="Xu J."/>
            <person name="St-Pierre B."/>
            <person name="Chen S."/>
            <person name="Sun C."/>
        </authorList>
    </citation>
    <scope>NUCLEOTIDE SEQUENCE [LARGE SCALE GENOMIC DNA]</scope>
</reference>
<comment type="caution">
    <text evidence="1">The sequence shown here is derived from an EMBL/GenBank/DDBJ whole genome shotgun (WGS) entry which is preliminary data.</text>
</comment>
<accession>A0ACC0CCF7</accession>
<proteinExistence type="predicted"/>